<evidence type="ECO:0000313" key="5">
    <source>
        <dbReference type="Proteomes" id="UP000490980"/>
    </source>
</evidence>
<dbReference type="InterPro" id="IPR003812">
    <property type="entry name" value="Fido"/>
</dbReference>
<keyword evidence="5" id="KW-1185">Reference proteome</keyword>
<dbReference type="GO" id="GO:0005524">
    <property type="term" value="F:ATP binding"/>
    <property type="evidence" value="ECO:0007669"/>
    <property type="project" value="UniProtKB-KW"/>
</dbReference>
<proteinExistence type="predicted"/>
<dbReference type="InterPro" id="IPR040198">
    <property type="entry name" value="Fido_containing"/>
</dbReference>
<dbReference type="EMBL" id="JAARLZ010000005">
    <property type="protein sequence ID" value="NII06944.1"/>
    <property type="molecule type" value="Genomic_DNA"/>
</dbReference>
<dbReference type="SUPFAM" id="SSF140931">
    <property type="entry name" value="Fic-like"/>
    <property type="match status" value="1"/>
</dbReference>
<dbReference type="Pfam" id="PF02661">
    <property type="entry name" value="Fic"/>
    <property type="match status" value="1"/>
</dbReference>
<organism evidence="4 5">
    <name type="scientific">Luteibacter anthropi</name>
    <dbReference type="NCBI Taxonomy" id="564369"/>
    <lineage>
        <taxon>Bacteria</taxon>
        <taxon>Pseudomonadati</taxon>
        <taxon>Pseudomonadota</taxon>
        <taxon>Gammaproteobacteria</taxon>
        <taxon>Lysobacterales</taxon>
        <taxon>Rhodanobacteraceae</taxon>
        <taxon>Luteibacter</taxon>
    </lineage>
</organism>
<protein>
    <submittedName>
        <fullName evidence="4">Fic family protein</fullName>
    </submittedName>
</protein>
<dbReference type="Proteomes" id="UP000490980">
    <property type="component" value="Unassembled WGS sequence"/>
</dbReference>
<dbReference type="Gene3D" id="1.10.3290.10">
    <property type="entry name" value="Fido-like domain"/>
    <property type="match status" value="1"/>
</dbReference>
<sequence length="282" mass="31847">MPSRQIPPFSYPQFEQFSESTKRLISDADRALLQLDEYSGRLLLTTLKLVSSSKSFVPLGGPFDTLMHPLSKFSVRSERSYNEEAYRTVSERHALFTAGDLKARQLEQSFPAFRTLIESISNDVMGKPNLIRHDIFVGTSYDSAGVRWLFLHPSIVDREMQRLYSFLSSDHSGSSVYRAAVFMTAFLTIHPFADGNGRASRVIGNLLLFGDAETAYRKYLPLKELMIIGQGGFDIACRQARFFGRASIVCRWIATAILLIRELQGVDMRKSKGMRELEVVAP</sequence>
<name>A0A7X5UAL9_9GAMM</name>
<feature type="binding site" evidence="2">
    <location>
        <begin position="194"/>
        <end position="201"/>
    </location>
    <ligand>
        <name>ATP</name>
        <dbReference type="ChEBI" id="CHEBI:30616"/>
    </ligand>
</feature>
<comment type="caution">
    <text evidence="4">The sequence shown here is derived from an EMBL/GenBank/DDBJ whole genome shotgun (WGS) entry which is preliminary data.</text>
</comment>
<dbReference type="RefSeq" id="WP_166948365.1">
    <property type="nucleotide sequence ID" value="NZ_JAARLZ010000005.1"/>
</dbReference>
<dbReference type="InterPro" id="IPR036597">
    <property type="entry name" value="Fido-like_dom_sf"/>
</dbReference>
<feature type="domain" description="Fido" evidence="3">
    <location>
        <begin position="108"/>
        <end position="245"/>
    </location>
</feature>
<keyword evidence="2" id="KW-0067">ATP-binding</keyword>
<dbReference type="PANTHER" id="PTHR13504:SF38">
    <property type="entry name" value="FIDO DOMAIN-CONTAINING PROTEIN"/>
    <property type="match status" value="1"/>
</dbReference>
<dbReference type="AlphaFoldDB" id="A0A7X5UAL9"/>
<gene>
    <name evidence="4" type="ORF">HBF25_11145</name>
</gene>
<evidence type="ECO:0000256" key="2">
    <source>
        <dbReference type="PIRSR" id="PIRSR640198-2"/>
    </source>
</evidence>
<evidence type="ECO:0000256" key="1">
    <source>
        <dbReference type="PIRSR" id="PIRSR640198-1"/>
    </source>
</evidence>
<dbReference type="PANTHER" id="PTHR13504">
    <property type="entry name" value="FIDO DOMAIN-CONTAINING PROTEIN DDB_G0283145"/>
    <property type="match status" value="1"/>
</dbReference>
<reference evidence="4 5" key="1">
    <citation type="submission" date="2020-03" db="EMBL/GenBank/DDBJ databases">
        <authorList>
            <person name="Lai Q."/>
        </authorList>
    </citation>
    <scope>NUCLEOTIDE SEQUENCE [LARGE SCALE GENOMIC DNA]</scope>
    <source>
        <strain evidence="4 5">CCUG 25036</strain>
    </source>
</reference>
<evidence type="ECO:0000313" key="4">
    <source>
        <dbReference type="EMBL" id="NII06944.1"/>
    </source>
</evidence>
<keyword evidence="2" id="KW-0547">Nucleotide-binding</keyword>
<feature type="active site" evidence="1">
    <location>
        <position position="190"/>
    </location>
</feature>
<accession>A0A7X5UAL9</accession>
<evidence type="ECO:0000259" key="3">
    <source>
        <dbReference type="PROSITE" id="PS51459"/>
    </source>
</evidence>
<dbReference type="PROSITE" id="PS51459">
    <property type="entry name" value="FIDO"/>
    <property type="match status" value="1"/>
</dbReference>